<keyword evidence="3" id="KW-1185">Reference proteome</keyword>
<evidence type="ECO:0000256" key="1">
    <source>
        <dbReference type="SAM" id="MobiDB-lite"/>
    </source>
</evidence>
<dbReference type="InParanoid" id="J0D2U6"/>
<evidence type="ECO:0000313" key="2">
    <source>
        <dbReference type="EMBL" id="EJD41411.1"/>
    </source>
</evidence>
<reference evidence="3" key="1">
    <citation type="journal article" date="2012" name="Science">
        <title>The Paleozoic origin of enzymatic lignin decomposition reconstructed from 31 fungal genomes.</title>
        <authorList>
            <person name="Floudas D."/>
            <person name="Binder M."/>
            <person name="Riley R."/>
            <person name="Barry K."/>
            <person name="Blanchette R.A."/>
            <person name="Henrissat B."/>
            <person name="Martinez A.T."/>
            <person name="Otillar R."/>
            <person name="Spatafora J.W."/>
            <person name="Yadav J.S."/>
            <person name="Aerts A."/>
            <person name="Benoit I."/>
            <person name="Boyd A."/>
            <person name="Carlson A."/>
            <person name="Copeland A."/>
            <person name="Coutinho P.M."/>
            <person name="de Vries R.P."/>
            <person name="Ferreira P."/>
            <person name="Findley K."/>
            <person name="Foster B."/>
            <person name="Gaskell J."/>
            <person name="Glotzer D."/>
            <person name="Gorecki P."/>
            <person name="Heitman J."/>
            <person name="Hesse C."/>
            <person name="Hori C."/>
            <person name="Igarashi K."/>
            <person name="Jurgens J.A."/>
            <person name="Kallen N."/>
            <person name="Kersten P."/>
            <person name="Kohler A."/>
            <person name="Kuees U."/>
            <person name="Kumar T.K.A."/>
            <person name="Kuo A."/>
            <person name="LaButti K."/>
            <person name="Larrondo L.F."/>
            <person name="Lindquist E."/>
            <person name="Ling A."/>
            <person name="Lombard V."/>
            <person name="Lucas S."/>
            <person name="Lundell T."/>
            <person name="Martin R."/>
            <person name="McLaughlin D.J."/>
            <person name="Morgenstern I."/>
            <person name="Morin E."/>
            <person name="Murat C."/>
            <person name="Nagy L.G."/>
            <person name="Nolan M."/>
            <person name="Ohm R.A."/>
            <person name="Patyshakuliyeva A."/>
            <person name="Rokas A."/>
            <person name="Ruiz-Duenas F.J."/>
            <person name="Sabat G."/>
            <person name="Salamov A."/>
            <person name="Samejima M."/>
            <person name="Schmutz J."/>
            <person name="Slot J.C."/>
            <person name="St John F."/>
            <person name="Stenlid J."/>
            <person name="Sun H."/>
            <person name="Sun S."/>
            <person name="Syed K."/>
            <person name="Tsang A."/>
            <person name="Wiebenga A."/>
            <person name="Young D."/>
            <person name="Pisabarro A."/>
            <person name="Eastwood D.C."/>
            <person name="Martin F."/>
            <person name="Cullen D."/>
            <person name="Grigoriev I.V."/>
            <person name="Hibbett D.S."/>
        </authorList>
    </citation>
    <scope>NUCLEOTIDE SEQUENCE [LARGE SCALE GENOMIC DNA]</scope>
    <source>
        <strain evidence="3">TFB10046</strain>
    </source>
</reference>
<evidence type="ECO:0000313" key="3">
    <source>
        <dbReference type="Proteomes" id="UP000006514"/>
    </source>
</evidence>
<organism evidence="2 3">
    <name type="scientific">Auricularia subglabra (strain TFB-10046 / SS5)</name>
    <name type="common">White-rot fungus</name>
    <name type="synonym">Auricularia delicata (strain TFB10046)</name>
    <dbReference type="NCBI Taxonomy" id="717982"/>
    <lineage>
        <taxon>Eukaryota</taxon>
        <taxon>Fungi</taxon>
        <taxon>Dikarya</taxon>
        <taxon>Basidiomycota</taxon>
        <taxon>Agaricomycotina</taxon>
        <taxon>Agaricomycetes</taxon>
        <taxon>Auriculariales</taxon>
        <taxon>Auriculariaceae</taxon>
        <taxon>Auricularia</taxon>
    </lineage>
</organism>
<feature type="region of interest" description="Disordered" evidence="1">
    <location>
        <begin position="218"/>
        <end position="253"/>
    </location>
</feature>
<feature type="region of interest" description="Disordered" evidence="1">
    <location>
        <begin position="392"/>
        <end position="412"/>
    </location>
</feature>
<dbReference type="EMBL" id="JH687793">
    <property type="protein sequence ID" value="EJD41411.1"/>
    <property type="molecule type" value="Genomic_DNA"/>
</dbReference>
<proteinExistence type="predicted"/>
<sequence length="523" mass="56801">MSSTFNNSYSGDALGAVEYSDSELDSWLHAYGRRPSLAPLSPAHILILFCSAHDCDDCRRGRQNTNEYLGKLKRGARRVFKHRAHLATEPKQEYDGMIWISFASQNAEGRWDRPQNAARVKAQGAKHGEPAKDARYPRGMALTMGIVDRATAVHAFANIEERKLTPYAFYSVTSNPRHPRRHVAELIESAVLACLASNDSVTASELYRLGSWRTVQRQVGRDETRVEPGLPAPRSLNEDEGSSAPAAPTLPAMDQPTAQLESGRLRATSAPSPPTPLHIHYSWPHMPTKHARAWCPTLCEEVVADHRADPARSQTQRASTWVTSSARVADAPHDQLSVNASATSVWPELCEETHTNAHTSKPRDARILDGAPSGFISVADVLALAAGAMGRTEQEAGPASPPRAHLGSSAAAAAPSPTSFRAAATSAAAEAFYEAQLATTVYDYASDADGDEAAYTEFDGEADDEKTDLEVDSDRDRPLFPASHFRAKQRRACNALLGRRVCGDGDDDAEMGAPSGVERYEEF</sequence>
<feature type="region of interest" description="Disordered" evidence="1">
    <location>
        <begin position="504"/>
        <end position="523"/>
    </location>
</feature>
<dbReference type="AlphaFoldDB" id="J0D2U6"/>
<dbReference type="Proteomes" id="UP000006514">
    <property type="component" value="Unassembled WGS sequence"/>
</dbReference>
<dbReference type="KEGG" id="adl:AURDEDRAFT_127133"/>
<name>J0D2U6_AURST</name>
<protein>
    <submittedName>
        <fullName evidence="2">Uncharacterized protein</fullName>
    </submittedName>
</protein>
<feature type="region of interest" description="Disordered" evidence="1">
    <location>
        <begin position="455"/>
        <end position="475"/>
    </location>
</feature>
<gene>
    <name evidence="2" type="ORF">AURDEDRAFT_127133</name>
</gene>
<feature type="compositionally biased region" description="Acidic residues" evidence="1">
    <location>
        <begin position="455"/>
        <end position="467"/>
    </location>
</feature>
<accession>J0D2U6</accession>